<dbReference type="Gene3D" id="1.10.1760.20">
    <property type="match status" value="1"/>
</dbReference>
<feature type="transmembrane region" description="Helical" evidence="3">
    <location>
        <begin position="167"/>
        <end position="188"/>
    </location>
</feature>
<evidence type="ECO:0000256" key="3">
    <source>
        <dbReference type="SAM" id="Phobius"/>
    </source>
</evidence>
<sequence length="192" mass="21080">MVFLMYYSNKSILTDNYLKSLSEPFKFILLIFIGSILLTISAKISIPFFPVPMTMQTLVVLFIGMTFGRILAPATICLYLFQGAIGLPVFATGGGILYLLGPTGGYLVGFLLSSIVLSNLAAIGWDKKYFLTLLSLILGISIIFIVGLLQLSFVLNLSLIKSIQIGLSPFIFGELFKILILTILIPFISNKH</sequence>
<dbReference type="PANTHER" id="PTHR34295:SF1">
    <property type="entry name" value="BIOTIN TRANSPORTER BIOY"/>
    <property type="match status" value="1"/>
</dbReference>
<gene>
    <name evidence="4" type="ORF">DBW71_06295</name>
</gene>
<feature type="transmembrane region" description="Helical" evidence="3">
    <location>
        <begin position="106"/>
        <end position="123"/>
    </location>
</feature>
<dbReference type="GO" id="GO:0005886">
    <property type="term" value="C:plasma membrane"/>
    <property type="evidence" value="ECO:0007669"/>
    <property type="project" value="UniProtKB-SubCell"/>
</dbReference>
<dbReference type="Proteomes" id="UP000253570">
    <property type="component" value="Unassembled WGS sequence"/>
</dbReference>
<dbReference type="GO" id="GO:0015225">
    <property type="term" value="F:biotin transmembrane transporter activity"/>
    <property type="evidence" value="ECO:0007669"/>
    <property type="project" value="UniProtKB-UniRule"/>
</dbReference>
<keyword evidence="3" id="KW-0812">Transmembrane</keyword>
<feature type="transmembrane region" description="Helical" evidence="3">
    <location>
        <begin position="27"/>
        <end position="49"/>
    </location>
</feature>
<comment type="similarity">
    <text evidence="1 2">Belongs to the BioY family.</text>
</comment>
<dbReference type="InterPro" id="IPR003784">
    <property type="entry name" value="BioY"/>
</dbReference>
<comment type="subcellular location">
    <subcellularLocation>
        <location evidence="2">Cell membrane</location>
        <topology evidence="2">Multi-pass membrane protein</topology>
    </subcellularLocation>
</comment>
<evidence type="ECO:0000313" key="5">
    <source>
        <dbReference type="Proteomes" id="UP000253570"/>
    </source>
</evidence>
<organism evidence="4 5">
    <name type="scientific">PS1 clade bacterium</name>
    <dbReference type="NCBI Taxonomy" id="2175152"/>
    <lineage>
        <taxon>Bacteria</taxon>
        <taxon>Pseudomonadati</taxon>
        <taxon>Pseudomonadota</taxon>
        <taxon>Alphaproteobacteria</taxon>
        <taxon>PS1 clade</taxon>
    </lineage>
</organism>
<evidence type="ECO:0000313" key="4">
    <source>
        <dbReference type="EMBL" id="RCL71819.1"/>
    </source>
</evidence>
<feature type="transmembrane region" description="Helical" evidence="3">
    <location>
        <begin position="55"/>
        <end position="72"/>
    </location>
</feature>
<proteinExistence type="inferred from homology"/>
<evidence type="ECO:0000256" key="1">
    <source>
        <dbReference type="ARBA" id="ARBA00010692"/>
    </source>
</evidence>
<reference evidence="4 5" key="1">
    <citation type="journal article" date="2018" name="Microbiome">
        <title>Fine metagenomic profile of the Mediterranean stratified and mixed water columns revealed by assembly and recruitment.</title>
        <authorList>
            <person name="Haro-Moreno J.M."/>
            <person name="Lopez-Perez M."/>
            <person name="De La Torre J.R."/>
            <person name="Picazo A."/>
            <person name="Camacho A."/>
            <person name="Rodriguez-Valera F."/>
        </authorList>
    </citation>
    <scope>NUCLEOTIDE SEQUENCE [LARGE SCALE GENOMIC DNA]</scope>
    <source>
        <strain evidence="4">MED-G57</strain>
    </source>
</reference>
<keyword evidence="2" id="KW-0813">Transport</keyword>
<feature type="transmembrane region" description="Helical" evidence="3">
    <location>
        <begin position="130"/>
        <end position="155"/>
    </location>
</feature>
<dbReference type="EMBL" id="QOQD01000021">
    <property type="protein sequence ID" value="RCL71819.1"/>
    <property type="molecule type" value="Genomic_DNA"/>
</dbReference>
<keyword evidence="3" id="KW-1133">Transmembrane helix</keyword>
<dbReference type="PANTHER" id="PTHR34295">
    <property type="entry name" value="BIOTIN TRANSPORTER BIOY"/>
    <property type="match status" value="1"/>
</dbReference>
<dbReference type="PIRSF" id="PIRSF016661">
    <property type="entry name" value="BioY"/>
    <property type="match status" value="1"/>
</dbReference>
<evidence type="ECO:0000256" key="2">
    <source>
        <dbReference type="PIRNR" id="PIRNR016661"/>
    </source>
</evidence>
<name>A0A368DJ03_9PROT</name>
<accession>A0A368DJ03</accession>
<keyword evidence="2" id="KW-1003">Cell membrane</keyword>
<keyword evidence="2 3" id="KW-0472">Membrane</keyword>
<dbReference type="AlphaFoldDB" id="A0A368DJ03"/>
<protein>
    <recommendedName>
        <fullName evidence="2">Biotin transporter</fullName>
    </recommendedName>
</protein>
<comment type="caution">
    <text evidence="4">The sequence shown here is derived from an EMBL/GenBank/DDBJ whole genome shotgun (WGS) entry which is preliminary data.</text>
</comment>
<dbReference type="Pfam" id="PF02632">
    <property type="entry name" value="BioY"/>
    <property type="match status" value="1"/>
</dbReference>